<feature type="transmembrane region" description="Helical" evidence="2">
    <location>
        <begin position="90"/>
        <end position="117"/>
    </location>
</feature>
<keyword evidence="2" id="KW-0812">Transmembrane</keyword>
<feature type="transmembrane region" description="Helical" evidence="2">
    <location>
        <begin position="165"/>
        <end position="190"/>
    </location>
</feature>
<comment type="caution">
    <text evidence="3">The sequence shown here is derived from an EMBL/GenBank/DDBJ whole genome shotgun (WGS) entry which is preliminary data.</text>
</comment>
<feature type="region of interest" description="Disordered" evidence="1">
    <location>
        <begin position="298"/>
        <end position="327"/>
    </location>
</feature>
<accession>A0A6L5YX42</accession>
<organism evidence="3 4">
    <name type="scientific">Halovulum marinum</name>
    <dbReference type="NCBI Taxonomy" id="2662447"/>
    <lineage>
        <taxon>Bacteria</taxon>
        <taxon>Pseudomonadati</taxon>
        <taxon>Pseudomonadota</taxon>
        <taxon>Alphaproteobacteria</taxon>
        <taxon>Rhodobacterales</taxon>
        <taxon>Paracoccaceae</taxon>
        <taxon>Halovulum</taxon>
    </lineage>
</organism>
<keyword evidence="4" id="KW-1185">Reference proteome</keyword>
<keyword evidence="2" id="KW-1133">Transmembrane helix</keyword>
<gene>
    <name evidence="3" type="ORF">GE300_02765</name>
</gene>
<evidence type="ECO:0000313" key="3">
    <source>
        <dbReference type="EMBL" id="MSU88540.1"/>
    </source>
</evidence>
<feature type="compositionally biased region" description="Pro residues" evidence="1">
    <location>
        <begin position="317"/>
        <end position="327"/>
    </location>
</feature>
<sequence>MSIPAFMLRAFWITPQVMLRFLPVLVCYILISVGLFFATDNPWVIGLILFLLGTFGYAFVVVQGLRAALQALKLTAAPTASGLMTATARMLFVYFLLQLLLLLLFGSIIGAVFYFIVIPAMDPAAAEVLRALVEARSAGAGAPPASFVLNQLQAEGSTAIMLLNLAFTLLLGVVMAVFGAPMAAIAANAVQYSPNHDLIYGLGRYVPHQVLLYLLLVALPSAFFGHLPAKMMLTMEPSWTSMGALAAIVLVYSLFAVCLPWSGMALAYGEVREKIRRQRQAEKMPEIDYEAARADLRSLRQTRTADRSGTTLYDPLSPRPEPPPADG</sequence>
<proteinExistence type="predicted"/>
<feature type="transmembrane region" description="Helical" evidence="2">
    <location>
        <begin position="241"/>
        <end position="269"/>
    </location>
</feature>
<feature type="transmembrane region" description="Helical" evidence="2">
    <location>
        <begin position="21"/>
        <end position="38"/>
    </location>
</feature>
<dbReference type="AlphaFoldDB" id="A0A6L5YX42"/>
<reference evidence="3 4" key="1">
    <citation type="submission" date="2019-10" db="EMBL/GenBank/DDBJ databases">
        <title>Cognatihalovulum marinum gen. nov. sp. nov., a new member of the family Rhodobacteraceae isolated from deep seawater of the Northwest Indian Ocean.</title>
        <authorList>
            <person name="Ruan C."/>
            <person name="Wang J."/>
            <person name="Zheng X."/>
            <person name="Song L."/>
            <person name="Zhu Y."/>
            <person name="Huang Y."/>
            <person name="Lu Z."/>
            <person name="Du W."/>
            <person name="Huang L."/>
            <person name="Dai X."/>
        </authorList>
    </citation>
    <scope>NUCLEOTIDE SEQUENCE [LARGE SCALE GENOMIC DNA]</scope>
    <source>
        <strain evidence="3 4">2CG4</strain>
    </source>
</reference>
<name>A0A6L5YX42_9RHOB</name>
<feature type="transmembrane region" description="Helical" evidence="2">
    <location>
        <begin position="44"/>
        <end position="69"/>
    </location>
</feature>
<evidence type="ECO:0000256" key="1">
    <source>
        <dbReference type="SAM" id="MobiDB-lite"/>
    </source>
</evidence>
<protein>
    <submittedName>
        <fullName evidence="3">Uncharacterized protein</fullName>
    </submittedName>
</protein>
<dbReference type="EMBL" id="WIND01000001">
    <property type="protein sequence ID" value="MSU88540.1"/>
    <property type="molecule type" value="Genomic_DNA"/>
</dbReference>
<evidence type="ECO:0000313" key="4">
    <source>
        <dbReference type="Proteomes" id="UP000474957"/>
    </source>
</evidence>
<evidence type="ECO:0000256" key="2">
    <source>
        <dbReference type="SAM" id="Phobius"/>
    </source>
</evidence>
<dbReference type="RefSeq" id="WP_154444604.1">
    <property type="nucleotide sequence ID" value="NZ_WIND01000001.1"/>
</dbReference>
<keyword evidence="2" id="KW-0472">Membrane</keyword>
<dbReference type="Proteomes" id="UP000474957">
    <property type="component" value="Unassembled WGS sequence"/>
</dbReference>
<feature type="transmembrane region" description="Helical" evidence="2">
    <location>
        <begin position="210"/>
        <end position="229"/>
    </location>
</feature>